<organism evidence="1 2">
    <name type="scientific">Oceanisphaera ostreae</name>
    <dbReference type="NCBI Taxonomy" id="914151"/>
    <lineage>
        <taxon>Bacteria</taxon>
        <taxon>Pseudomonadati</taxon>
        <taxon>Pseudomonadota</taxon>
        <taxon>Gammaproteobacteria</taxon>
        <taxon>Aeromonadales</taxon>
        <taxon>Aeromonadaceae</taxon>
        <taxon>Oceanisphaera</taxon>
    </lineage>
</organism>
<gene>
    <name evidence="1" type="ORF">ACFQ1C_01130</name>
</gene>
<evidence type="ECO:0000313" key="2">
    <source>
        <dbReference type="Proteomes" id="UP001597048"/>
    </source>
</evidence>
<name>A0ABW3KG57_9GAMM</name>
<proteinExistence type="predicted"/>
<accession>A0ABW3KG57</accession>
<dbReference type="RefSeq" id="WP_379556695.1">
    <property type="nucleotide sequence ID" value="NZ_JBHTJS010000002.1"/>
</dbReference>
<protein>
    <recommendedName>
        <fullName evidence="3">RiboL-PSP-HEPN domain-containing protein</fullName>
    </recommendedName>
</protein>
<evidence type="ECO:0008006" key="3">
    <source>
        <dbReference type="Google" id="ProtNLM"/>
    </source>
</evidence>
<dbReference type="EMBL" id="JBHTJS010000002">
    <property type="protein sequence ID" value="MFD1006772.1"/>
    <property type="molecule type" value="Genomic_DNA"/>
</dbReference>
<sequence length="187" mass="21403">MVCEFQKIIKVTKSLNDFWSNCQGWAPNSASILIKEARLDRQLSFAKTLPDYQAVFSEEVKEAKIILGYATLRGMSESSIKLFFSAHIEDYLKDSEAFVNKKTNEIIQPKKIRFDSLISLYVKKGDASFSNYLRRIQLRGNAIHHFNDCTVGTQSELIKDIIRYKDLLLAINNQLPYPEGAFNPKDA</sequence>
<keyword evidence="2" id="KW-1185">Reference proteome</keyword>
<evidence type="ECO:0000313" key="1">
    <source>
        <dbReference type="EMBL" id="MFD1006772.1"/>
    </source>
</evidence>
<comment type="caution">
    <text evidence="1">The sequence shown here is derived from an EMBL/GenBank/DDBJ whole genome shotgun (WGS) entry which is preliminary data.</text>
</comment>
<dbReference type="Proteomes" id="UP001597048">
    <property type="component" value="Unassembled WGS sequence"/>
</dbReference>
<reference evidence="2" key="1">
    <citation type="journal article" date="2019" name="Int. J. Syst. Evol. Microbiol.">
        <title>The Global Catalogue of Microorganisms (GCM) 10K type strain sequencing project: providing services to taxonomists for standard genome sequencing and annotation.</title>
        <authorList>
            <consortium name="The Broad Institute Genomics Platform"/>
            <consortium name="The Broad Institute Genome Sequencing Center for Infectious Disease"/>
            <person name="Wu L."/>
            <person name="Ma J."/>
        </authorList>
    </citation>
    <scope>NUCLEOTIDE SEQUENCE [LARGE SCALE GENOMIC DNA]</scope>
    <source>
        <strain evidence="2">CCUG 60525</strain>
    </source>
</reference>